<dbReference type="Proteomes" id="UP001642360">
    <property type="component" value="Unassembled WGS sequence"/>
</dbReference>
<organism evidence="3 4">
    <name type="scientific">Ilex paraguariensis</name>
    <name type="common">yerba mate</name>
    <dbReference type="NCBI Taxonomy" id="185542"/>
    <lineage>
        <taxon>Eukaryota</taxon>
        <taxon>Viridiplantae</taxon>
        <taxon>Streptophyta</taxon>
        <taxon>Embryophyta</taxon>
        <taxon>Tracheophyta</taxon>
        <taxon>Spermatophyta</taxon>
        <taxon>Magnoliopsida</taxon>
        <taxon>eudicotyledons</taxon>
        <taxon>Gunneridae</taxon>
        <taxon>Pentapetalae</taxon>
        <taxon>asterids</taxon>
        <taxon>campanulids</taxon>
        <taxon>Aquifoliales</taxon>
        <taxon>Aquifoliaceae</taxon>
        <taxon>Ilex</taxon>
    </lineage>
</organism>
<evidence type="ECO:0000313" key="3">
    <source>
        <dbReference type="EMBL" id="CAK9187322.1"/>
    </source>
</evidence>
<dbReference type="InterPro" id="IPR001404">
    <property type="entry name" value="Hsp90_fam"/>
</dbReference>
<evidence type="ECO:0000256" key="2">
    <source>
        <dbReference type="ARBA" id="ARBA00023186"/>
    </source>
</evidence>
<keyword evidence="2" id="KW-0143">Chaperone</keyword>
<accession>A0ABC8V1V4</accession>
<dbReference type="Gene3D" id="3.40.50.11260">
    <property type="match status" value="1"/>
</dbReference>
<dbReference type="EMBL" id="CAUOFW020009913">
    <property type="protein sequence ID" value="CAK9187322.1"/>
    <property type="molecule type" value="Genomic_DNA"/>
</dbReference>
<comment type="similarity">
    <text evidence="1">Belongs to the heat shock protein 90 family.</text>
</comment>
<protein>
    <submittedName>
        <fullName evidence="3">Uncharacterized protein</fullName>
    </submittedName>
</protein>
<name>A0ABC8V1V4_9AQUA</name>
<dbReference type="Pfam" id="PF00183">
    <property type="entry name" value="HSP90"/>
    <property type="match status" value="1"/>
</dbReference>
<sequence length="164" mass="18616">MDSNTNPKTKTSLEMQLVKRNDNMVLRKFLQYEPHIYNRKGCLTKVCPDKDAAEDQSLDIYLRCGNSGHNIVSCSNEYISDDLRFPAIPVGILAIWVLNVKLFWLGSAAQGSLNNDYPAFICVETLDVVLQFLENSPFLEKLKKKGYEVLYMVDAIDEYAVGQL</sequence>
<proteinExistence type="inferred from homology"/>
<gene>
    <name evidence="3" type="ORF">ILEXP_LOCUS57840</name>
</gene>
<dbReference type="SUPFAM" id="SSF54211">
    <property type="entry name" value="Ribosomal protein S5 domain 2-like"/>
    <property type="match status" value="1"/>
</dbReference>
<dbReference type="AlphaFoldDB" id="A0ABC8V1V4"/>
<reference evidence="3 4" key="1">
    <citation type="submission" date="2024-02" db="EMBL/GenBank/DDBJ databases">
        <authorList>
            <person name="Vignale AGUSTIN F."/>
            <person name="Sosa J E."/>
            <person name="Modenutti C."/>
        </authorList>
    </citation>
    <scope>NUCLEOTIDE SEQUENCE [LARGE SCALE GENOMIC DNA]</scope>
</reference>
<comment type="caution">
    <text evidence="3">The sequence shown here is derived from an EMBL/GenBank/DDBJ whole genome shotgun (WGS) entry which is preliminary data.</text>
</comment>
<evidence type="ECO:0000313" key="4">
    <source>
        <dbReference type="Proteomes" id="UP001642360"/>
    </source>
</evidence>
<keyword evidence="4" id="KW-1185">Reference proteome</keyword>
<dbReference type="InterPro" id="IPR020568">
    <property type="entry name" value="Ribosomal_Su5_D2-typ_SF"/>
</dbReference>
<evidence type="ECO:0000256" key="1">
    <source>
        <dbReference type="ARBA" id="ARBA00008239"/>
    </source>
</evidence>